<dbReference type="Pfam" id="PF00728">
    <property type="entry name" value="Glyco_hydro_20"/>
    <property type="match status" value="1"/>
</dbReference>
<dbReference type="OrthoDB" id="428480at2759"/>
<dbReference type="PRINTS" id="PR00738">
    <property type="entry name" value="GLHYDRLASE20"/>
</dbReference>
<feature type="domain" description="Beta-hexosaminidase eukaryotic type N-terminal" evidence="12">
    <location>
        <begin position="28"/>
        <end position="166"/>
    </location>
</feature>
<dbReference type="InterPro" id="IPR029019">
    <property type="entry name" value="HEX_eukaryotic_N"/>
</dbReference>
<comment type="similarity">
    <text evidence="2 7">Belongs to the glycosyl hydrolase 20 family.</text>
</comment>
<feature type="chain" id="PRO_5003193343" description="Beta-hexosaminidase" evidence="10">
    <location>
        <begin position="23"/>
        <end position="612"/>
    </location>
</feature>
<evidence type="ECO:0000256" key="8">
    <source>
        <dbReference type="PIRSR" id="PIRSR001093-1"/>
    </source>
</evidence>
<dbReference type="SUPFAM" id="SSF51445">
    <property type="entry name" value="(Trans)glycosidases"/>
    <property type="match status" value="1"/>
</dbReference>
<evidence type="ECO:0000259" key="11">
    <source>
        <dbReference type="Pfam" id="PF00728"/>
    </source>
</evidence>
<evidence type="ECO:0000256" key="7">
    <source>
        <dbReference type="PIRNR" id="PIRNR001093"/>
    </source>
</evidence>
<evidence type="ECO:0000259" key="12">
    <source>
        <dbReference type="Pfam" id="PF14845"/>
    </source>
</evidence>
<evidence type="ECO:0000256" key="9">
    <source>
        <dbReference type="SAM" id="MobiDB-lite"/>
    </source>
</evidence>
<dbReference type="GO" id="GO:0016020">
    <property type="term" value="C:membrane"/>
    <property type="evidence" value="ECO:0007669"/>
    <property type="project" value="TreeGrafter"/>
</dbReference>
<dbReference type="AlphaFoldDB" id="E5A3N6"/>
<dbReference type="HOGENOM" id="CLU_007082_0_2_1"/>
<keyword evidence="14" id="KW-1185">Reference proteome</keyword>
<name>E5A3N6_LEPMJ</name>
<gene>
    <name evidence="13" type="ORF">LEMA_P096580.1</name>
</gene>
<evidence type="ECO:0000256" key="4">
    <source>
        <dbReference type="ARBA" id="ARBA00022801"/>
    </source>
</evidence>
<dbReference type="Gene3D" id="3.20.20.80">
    <property type="entry name" value="Glycosidases"/>
    <property type="match status" value="1"/>
</dbReference>
<dbReference type="RefSeq" id="XP_003841728.1">
    <property type="nucleotide sequence ID" value="XM_003841680.1"/>
</dbReference>
<evidence type="ECO:0000256" key="2">
    <source>
        <dbReference type="ARBA" id="ARBA00006285"/>
    </source>
</evidence>
<dbReference type="EMBL" id="FP929133">
    <property type="protein sequence ID" value="CBX98249.1"/>
    <property type="molecule type" value="Genomic_DNA"/>
</dbReference>
<keyword evidence="3 10" id="KW-0732">Signal</keyword>
<evidence type="ECO:0000256" key="10">
    <source>
        <dbReference type="SAM" id="SignalP"/>
    </source>
</evidence>
<evidence type="ECO:0000313" key="14">
    <source>
        <dbReference type="Proteomes" id="UP000002668"/>
    </source>
</evidence>
<dbReference type="OMA" id="KMWPRAA"/>
<dbReference type="InParanoid" id="E5A3N6"/>
<dbReference type="EC" id="3.2.1.52" evidence="7"/>
<dbReference type="CAZy" id="GH20">
    <property type="family name" value="Glycoside Hydrolase Family 20"/>
</dbReference>
<keyword evidence="4 7" id="KW-0378">Hydrolase</keyword>
<dbReference type="InterPro" id="IPR029018">
    <property type="entry name" value="Hex-like_dom2"/>
</dbReference>
<dbReference type="SUPFAM" id="SSF55545">
    <property type="entry name" value="beta-N-acetylhexosaminidase-like domain"/>
    <property type="match status" value="1"/>
</dbReference>
<dbReference type="PANTHER" id="PTHR22600">
    <property type="entry name" value="BETA-HEXOSAMINIDASE"/>
    <property type="match status" value="1"/>
</dbReference>
<feature type="signal peptide" evidence="10">
    <location>
        <begin position="1"/>
        <end position="22"/>
    </location>
</feature>
<evidence type="ECO:0000256" key="3">
    <source>
        <dbReference type="ARBA" id="ARBA00022729"/>
    </source>
</evidence>
<reference evidence="14" key="1">
    <citation type="journal article" date="2011" name="Nat. Commun.">
        <title>Effector diversification within compartments of the Leptosphaeria maculans genome affected by Repeat-Induced Point mutations.</title>
        <authorList>
            <person name="Rouxel T."/>
            <person name="Grandaubert J."/>
            <person name="Hane J.K."/>
            <person name="Hoede C."/>
            <person name="van de Wouw A.P."/>
            <person name="Couloux A."/>
            <person name="Dominguez V."/>
            <person name="Anthouard V."/>
            <person name="Bally P."/>
            <person name="Bourras S."/>
            <person name="Cozijnsen A.J."/>
            <person name="Ciuffetti L.M."/>
            <person name="Degrave A."/>
            <person name="Dilmaghani A."/>
            <person name="Duret L."/>
            <person name="Fudal I."/>
            <person name="Goodwin S.B."/>
            <person name="Gout L."/>
            <person name="Glaser N."/>
            <person name="Linglin J."/>
            <person name="Kema G.H.J."/>
            <person name="Lapalu N."/>
            <person name="Lawrence C.B."/>
            <person name="May K."/>
            <person name="Meyer M."/>
            <person name="Ollivier B."/>
            <person name="Poulain J."/>
            <person name="Schoch C.L."/>
            <person name="Simon A."/>
            <person name="Spatafora J.W."/>
            <person name="Stachowiak A."/>
            <person name="Turgeon B.G."/>
            <person name="Tyler B.M."/>
            <person name="Vincent D."/>
            <person name="Weissenbach J."/>
            <person name="Amselem J."/>
            <person name="Quesneville H."/>
            <person name="Oliver R.P."/>
            <person name="Wincker P."/>
            <person name="Balesdent M.-H."/>
            <person name="Howlett B.J."/>
        </authorList>
    </citation>
    <scope>NUCLEOTIDE SEQUENCE [LARGE SCALE GENOMIC DNA]</scope>
    <source>
        <strain evidence="14">JN3 / isolate v23.1.3 / race Av1-4-5-6-7-8</strain>
    </source>
</reference>
<evidence type="ECO:0000313" key="13">
    <source>
        <dbReference type="EMBL" id="CBX98249.1"/>
    </source>
</evidence>
<dbReference type="FunFam" id="3.20.20.80:FF:000063">
    <property type="entry name" value="Beta-hexosaminidase"/>
    <property type="match status" value="1"/>
</dbReference>
<dbReference type="eggNOG" id="KOG2499">
    <property type="taxonomic scope" value="Eukaryota"/>
</dbReference>
<evidence type="ECO:0000256" key="5">
    <source>
        <dbReference type="ARBA" id="ARBA00023180"/>
    </source>
</evidence>
<dbReference type="GO" id="GO:0016231">
    <property type="term" value="F:beta-N-acetylglucosaminidase activity"/>
    <property type="evidence" value="ECO:0007669"/>
    <property type="project" value="TreeGrafter"/>
</dbReference>
<sequence length="612" mass="67308">MRDSILAFVATTSALFAGQASAAVAVNPLPKPASIKWGTAGSICIGDATLTGSDHEILKDAFDRITKTIKDLKWSPAAVEAPIRSFQPFPTPTGAPSRKSKRQFGSGNCTSTVTQVKVTVTDANAQLQHGVDESYKLELAPGADSIDISAQTVYGALHAMTTLQQLVITDGSGNFIIEQPVSIEDKPLYPVRGVMIDTGRNFITVDKIKEQINGMALSKLNVLHWHLVDSQSWPVQVNAYPQMTEDAYSERETFSQETLKEIVSYAAARGVRVIPEIDMPGHASSGWGRIDESILTCQNSWWSNDDWALHTAVQPNPGQLDILNNKTYEVTAKVYKEMASLFPDNWFHIGGDELFINCNNFSSLAVDFFASGKTMGDLYQVWVDRALPNFKAQANKTFIMWEDVKLSAAVAATGTVPKDIIMQAWTNGVDHINKLTADGYRVIVSSSDFIYLDCGYGGWVGNDPRYNVQVNPNATDGGLNFNWGGTGGSWCAPYKTWQRIYDFDFTLNLTDTQKALVQGAIAPLWSEQVDSVVVSQKMWPRAAALAELVWSGNKDENGNLRTTELTQRILNFREYLVANGVQAAPLMPKYCVQNPHACDLYLNQTVLHTNPA</sequence>
<proteinExistence type="inferred from homology"/>
<dbReference type="InterPro" id="IPR015883">
    <property type="entry name" value="Glyco_hydro_20_cat"/>
</dbReference>
<organism evidence="14">
    <name type="scientific">Leptosphaeria maculans (strain JN3 / isolate v23.1.3 / race Av1-4-5-6-7-8)</name>
    <name type="common">Blackleg fungus</name>
    <name type="synonym">Phoma lingam</name>
    <dbReference type="NCBI Taxonomy" id="985895"/>
    <lineage>
        <taxon>Eukaryota</taxon>
        <taxon>Fungi</taxon>
        <taxon>Dikarya</taxon>
        <taxon>Ascomycota</taxon>
        <taxon>Pezizomycotina</taxon>
        <taxon>Dothideomycetes</taxon>
        <taxon>Pleosporomycetidae</taxon>
        <taxon>Pleosporales</taxon>
        <taxon>Pleosporineae</taxon>
        <taxon>Leptosphaeriaceae</taxon>
        <taxon>Plenodomus</taxon>
        <taxon>Plenodomus lingam/Leptosphaeria maculans species complex</taxon>
    </lineage>
</organism>
<evidence type="ECO:0000256" key="6">
    <source>
        <dbReference type="ARBA" id="ARBA00023295"/>
    </source>
</evidence>
<dbReference type="GO" id="GO:0030203">
    <property type="term" value="P:glycosaminoglycan metabolic process"/>
    <property type="evidence" value="ECO:0007669"/>
    <property type="project" value="TreeGrafter"/>
</dbReference>
<dbReference type="InterPro" id="IPR025705">
    <property type="entry name" value="Beta_hexosaminidase_sua/sub"/>
</dbReference>
<protein>
    <recommendedName>
        <fullName evidence="7">Beta-hexosaminidase</fullName>
        <ecNumber evidence="7">3.2.1.52</ecNumber>
    </recommendedName>
</protein>
<dbReference type="Proteomes" id="UP000002668">
    <property type="component" value="Genome"/>
</dbReference>
<dbReference type="GeneID" id="13285992"/>
<dbReference type="VEuPathDB" id="FungiDB:LEMA_P096580.1"/>
<dbReference type="STRING" id="985895.E5A3N6"/>
<keyword evidence="6 7" id="KW-0326">Glycosidase</keyword>
<dbReference type="PIRSF" id="PIRSF001093">
    <property type="entry name" value="B-hxosamndse_ab_euk"/>
    <property type="match status" value="1"/>
</dbReference>
<feature type="region of interest" description="Disordered" evidence="9">
    <location>
        <begin position="85"/>
        <end position="106"/>
    </location>
</feature>
<dbReference type="GO" id="GO:0005975">
    <property type="term" value="P:carbohydrate metabolic process"/>
    <property type="evidence" value="ECO:0007669"/>
    <property type="project" value="InterPro"/>
</dbReference>
<dbReference type="Pfam" id="PF14845">
    <property type="entry name" value="Glycohydro_20b2"/>
    <property type="match status" value="1"/>
</dbReference>
<dbReference type="PANTHER" id="PTHR22600:SF26">
    <property type="entry name" value="BETA-N-ACETYLHEXOSAMINIDASE"/>
    <property type="match status" value="1"/>
</dbReference>
<feature type="domain" description="Glycoside hydrolase family 20 catalytic" evidence="11">
    <location>
        <begin position="189"/>
        <end position="552"/>
    </location>
</feature>
<dbReference type="InterPro" id="IPR017853">
    <property type="entry name" value="GH"/>
</dbReference>
<evidence type="ECO:0000256" key="1">
    <source>
        <dbReference type="ARBA" id="ARBA00001231"/>
    </source>
</evidence>
<dbReference type="Gene3D" id="3.30.379.10">
    <property type="entry name" value="Chitobiase/beta-hexosaminidase domain 2-like"/>
    <property type="match status" value="1"/>
</dbReference>
<comment type="catalytic activity">
    <reaction evidence="1 7">
        <text>Hydrolysis of terminal non-reducing N-acetyl-D-hexosamine residues in N-acetyl-beta-D-hexosaminides.</text>
        <dbReference type="EC" id="3.2.1.52"/>
    </reaction>
</comment>
<keyword evidence="5" id="KW-0325">Glycoprotein</keyword>
<accession>E5A3N6</accession>
<feature type="active site" description="Proton donor" evidence="8">
    <location>
        <position position="353"/>
    </location>
</feature>